<dbReference type="SUPFAM" id="SSF51395">
    <property type="entry name" value="FMN-linked oxidoreductases"/>
    <property type="match status" value="1"/>
</dbReference>
<dbReference type="GO" id="GO:0016491">
    <property type="term" value="F:oxidoreductase activity"/>
    <property type="evidence" value="ECO:0007669"/>
    <property type="project" value="InterPro"/>
</dbReference>
<reference evidence="2 3" key="1">
    <citation type="submission" date="2014-06" db="EMBL/GenBank/DDBJ databases">
        <title>Evolutionary Origins and Diversification of the Mycorrhizal Mutualists.</title>
        <authorList>
            <consortium name="DOE Joint Genome Institute"/>
            <consortium name="Mycorrhizal Genomics Consortium"/>
            <person name="Kohler A."/>
            <person name="Kuo A."/>
            <person name="Nagy L.G."/>
            <person name="Floudas D."/>
            <person name="Copeland A."/>
            <person name="Barry K.W."/>
            <person name="Cichocki N."/>
            <person name="Veneault-Fourrey C."/>
            <person name="LaButti K."/>
            <person name="Lindquist E.A."/>
            <person name="Lipzen A."/>
            <person name="Lundell T."/>
            <person name="Morin E."/>
            <person name="Murat C."/>
            <person name="Riley R."/>
            <person name="Ohm R."/>
            <person name="Sun H."/>
            <person name="Tunlid A."/>
            <person name="Henrissat B."/>
            <person name="Grigoriev I.V."/>
            <person name="Hibbett D.S."/>
            <person name="Martin F."/>
        </authorList>
    </citation>
    <scope>NUCLEOTIDE SEQUENCE [LARGE SCALE GENOMIC DNA]</scope>
    <source>
        <strain evidence="2 3">SS14</strain>
    </source>
</reference>
<protein>
    <recommendedName>
        <fullName evidence="1">NADH:flavin oxidoreductase/NADH oxidase N-terminal domain-containing protein</fullName>
    </recommendedName>
</protein>
<dbReference type="EMBL" id="KN837195">
    <property type="protein sequence ID" value="KIJ34854.1"/>
    <property type="molecule type" value="Genomic_DNA"/>
</dbReference>
<sequence length="395" mass="43191">MSSLNTPVSLGALELCNRNIMSAMTRNRSLPTSIPNDTNVEHYKQRAHGGAGLIVTEGILIVQQGTEWPHAPGIWTDEHVSGWKKVTDAVHTEGSKIVAQLWHLGRVSHPDMPEQIASGQPVWAPSAIAARGGKFRTLPGVPGYVTPIELPDPWVIVEQFKNAAIKAKEAGFDGVERKPLFLPAFITLLIGVPSVHGAGGYLPHQFLDSTSNKRTDIWGGSVENQARFMLEATKALVSVWGADRVAIKLGPAGGYNDMGMPLEETLETFTYLIKELDELKLAYIAISRHIPMFDPVIDGKTRATQHDVLSSYRPFIKHTKLVLNGGLTPSEADSLIQGGEIDAAAFALPWIAHPDMQKRVEAGKPLNAELDFQNIYWHEGITVEKGYTDYVSVIA</sequence>
<evidence type="ECO:0000313" key="2">
    <source>
        <dbReference type="EMBL" id="KIJ34854.1"/>
    </source>
</evidence>
<gene>
    <name evidence="2" type="ORF">M422DRAFT_263038</name>
</gene>
<dbReference type="AlphaFoldDB" id="A0A0C9UJ12"/>
<name>A0A0C9UJ12_SPHS4</name>
<dbReference type="Pfam" id="PF00724">
    <property type="entry name" value="Oxidored_FMN"/>
    <property type="match status" value="2"/>
</dbReference>
<keyword evidence="3" id="KW-1185">Reference proteome</keyword>
<evidence type="ECO:0000259" key="1">
    <source>
        <dbReference type="Pfam" id="PF00724"/>
    </source>
</evidence>
<feature type="domain" description="NADH:flavin oxidoreductase/NADH oxidase N-terminal" evidence="1">
    <location>
        <begin position="195"/>
        <end position="367"/>
    </location>
</feature>
<dbReference type="InterPro" id="IPR001155">
    <property type="entry name" value="OxRdtase_FMN_N"/>
</dbReference>
<dbReference type="InterPro" id="IPR013785">
    <property type="entry name" value="Aldolase_TIM"/>
</dbReference>
<dbReference type="CDD" id="cd02933">
    <property type="entry name" value="OYE_like_FMN"/>
    <property type="match status" value="1"/>
</dbReference>
<dbReference type="PANTHER" id="PTHR22893">
    <property type="entry name" value="NADH OXIDOREDUCTASE-RELATED"/>
    <property type="match status" value="1"/>
</dbReference>
<dbReference type="HOGENOM" id="CLU_012153_0_3_1"/>
<dbReference type="OrthoDB" id="276546at2759"/>
<feature type="domain" description="NADH:flavin oxidoreductase/NADH oxidase N-terminal" evidence="1">
    <location>
        <begin position="4"/>
        <end position="176"/>
    </location>
</feature>
<dbReference type="GO" id="GO:0010181">
    <property type="term" value="F:FMN binding"/>
    <property type="evidence" value="ECO:0007669"/>
    <property type="project" value="InterPro"/>
</dbReference>
<proteinExistence type="predicted"/>
<organism evidence="2 3">
    <name type="scientific">Sphaerobolus stellatus (strain SS14)</name>
    <dbReference type="NCBI Taxonomy" id="990650"/>
    <lineage>
        <taxon>Eukaryota</taxon>
        <taxon>Fungi</taxon>
        <taxon>Dikarya</taxon>
        <taxon>Basidiomycota</taxon>
        <taxon>Agaricomycotina</taxon>
        <taxon>Agaricomycetes</taxon>
        <taxon>Phallomycetidae</taxon>
        <taxon>Geastrales</taxon>
        <taxon>Sphaerobolaceae</taxon>
        <taxon>Sphaerobolus</taxon>
    </lineage>
</organism>
<evidence type="ECO:0000313" key="3">
    <source>
        <dbReference type="Proteomes" id="UP000054279"/>
    </source>
</evidence>
<dbReference type="PANTHER" id="PTHR22893:SF91">
    <property type="entry name" value="NADPH DEHYDROGENASE 2-RELATED"/>
    <property type="match status" value="1"/>
</dbReference>
<dbReference type="Proteomes" id="UP000054279">
    <property type="component" value="Unassembled WGS sequence"/>
</dbReference>
<accession>A0A0C9UJ12</accession>
<dbReference type="InterPro" id="IPR045247">
    <property type="entry name" value="Oye-like"/>
</dbReference>
<dbReference type="Gene3D" id="3.20.20.70">
    <property type="entry name" value="Aldolase class I"/>
    <property type="match status" value="1"/>
</dbReference>